<evidence type="ECO:0000313" key="4">
    <source>
        <dbReference type="Proteomes" id="UP000182725"/>
    </source>
</evidence>
<feature type="compositionally biased region" description="Low complexity" evidence="1">
    <location>
        <begin position="156"/>
        <end position="180"/>
    </location>
</feature>
<dbReference type="RefSeq" id="WP_074711953.1">
    <property type="nucleotide sequence ID" value="NZ_FNTV01000001.1"/>
</dbReference>
<keyword evidence="2" id="KW-0472">Membrane</keyword>
<evidence type="ECO:0000313" key="3">
    <source>
        <dbReference type="EMBL" id="SEE82175.1"/>
    </source>
</evidence>
<dbReference type="PANTHER" id="PTHR24637:SF421">
    <property type="entry name" value="CUTICLE COLLAGEN DPY-2"/>
    <property type="match status" value="1"/>
</dbReference>
<feature type="region of interest" description="Disordered" evidence="1">
    <location>
        <begin position="77"/>
        <end position="223"/>
    </location>
</feature>
<protein>
    <recommendedName>
        <fullName evidence="5">Collagen triple helix repeat-containing protein</fullName>
    </recommendedName>
</protein>
<feature type="compositionally biased region" description="Polar residues" evidence="1">
    <location>
        <begin position="193"/>
        <end position="205"/>
    </location>
</feature>
<gene>
    <name evidence="3" type="ORF">SAMN04489740_2674</name>
</gene>
<evidence type="ECO:0000256" key="1">
    <source>
        <dbReference type="SAM" id="MobiDB-lite"/>
    </source>
</evidence>
<dbReference type="AlphaFoldDB" id="A0A1H5LYH6"/>
<dbReference type="PANTHER" id="PTHR24637">
    <property type="entry name" value="COLLAGEN"/>
    <property type="match status" value="1"/>
</dbReference>
<accession>A0A1H5LYH6</accession>
<reference evidence="3 4" key="1">
    <citation type="submission" date="2016-10" db="EMBL/GenBank/DDBJ databases">
        <authorList>
            <person name="de Groot N.N."/>
        </authorList>
    </citation>
    <scope>NUCLEOTIDE SEQUENCE [LARGE SCALE GENOMIC DNA]</scope>
    <source>
        <strain evidence="3 4">DSM 22274</strain>
    </source>
</reference>
<name>A0A1H5LYH6_9MICC</name>
<dbReference type="Proteomes" id="UP000182725">
    <property type="component" value="Unassembled WGS sequence"/>
</dbReference>
<sequence length="223" mass="22424">MNDSTGNHARPFPPRWLAILFWCIILIGVMLTVGLQLKAQSDTRTAQANSQTLSADIIRICDTSGTLLVDDRDVCEKATQVQEDPSQAIPGPKGDPGKDGLDGEDGADSTVPGPSGPAGKDGKDSTVPGAAGTDGQSIQGQPGNAGEPGVPGPAGPAGKDGAPGATGATGTTGANGRGVADVQCVGDGDESYWQITYTDGTTDHSSGPCKVESKPESTAEPTP</sequence>
<feature type="transmembrane region" description="Helical" evidence="2">
    <location>
        <begin position="16"/>
        <end position="35"/>
    </location>
</feature>
<organism evidence="3 4">
    <name type="scientific">Arthrobacter alpinus</name>
    <dbReference type="NCBI Taxonomy" id="656366"/>
    <lineage>
        <taxon>Bacteria</taxon>
        <taxon>Bacillati</taxon>
        <taxon>Actinomycetota</taxon>
        <taxon>Actinomycetes</taxon>
        <taxon>Micrococcales</taxon>
        <taxon>Micrococcaceae</taxon>
        <taxon>Arthrobacter</taxon>
    </lineage>
</organism>
<keyword evidence="2" id="KW-0812">Transmembrane</keyword>
<evidence type="ECO:0000256" key="2">
    <source>
        <dbReference type="SAM" id="Phobius"/>
    </source>
</evidence>
<evidence type="ECO:0008006" key="5">
    <source>
        <dbReference type="Google" id="ProtNLM"/>
    </source>
</evidence>
<proteinExistence type="predicted"/>
<dbReference type="EMBL" id="FNTV01000001">
    <property type="protein sequence ID" value="SEE82175.1"/>
    <property type="molecule type" value="Genomic_DNA"/>
</dbReference>
<keyword evidence="2" id="KW-1133">Transmembrane helix</keyword>